<dbReference type="Pfam" id="PF13556">
    <property type="entry name" value="HTH_30"/>
    <property type="match status" value="1"/>
</dbReference>
<feature type="domain" description="PucR C-terminal helix-turn-helix" evidence="2">
    <location>
        <begin position="316"/>
        <end position="374"/>
    </location>
</feature>
<evidence type="ECO:0000259" key="2">
    <source>
        <dbReference type="Pfam" id="PF13556"/>
    </source>
</evidence>
<dbReference type="InterPro" id="IPR025736">
    <property type="entry name" value="PucR_C-HTH_dom"/>
</dbReference>
<gene>
    <name evidence="3" type="primary">pucR_1</name>
    <name evidence="3" type="ORF">CSLFYP84_00388</name>
</gene>
<proteinExistence type="predicted"/>
<dbReference type="PANTHER" id="PTHR33744:SF1">
    <property type="entry name" value="DNA-BINDING TRANSCRIPTIONAL ACTIVATOR ADER"/>
    <property type="match status" value="1"/>
</dbReference>
<dbReference type="InterPro" id="IPR012914">
    <property type="entry name" value="PucR_dom"/>
</dbReference>
<dbReference type="Pfam" id="PF07905">
    <property type="entry name" value="PucR"/>
    <property type="match status" value="1"/>
</dbReference>
<reference evidence="3" key="1">
    <citation type="submission" date="2019-11" db="EMBL/GenBank/DDBJ databases">
        <authorList>
            <person name="Feng L."/>
        </authorList>
    </citation>
    <scope>NUCLEOTIDE SEQUENCE</scope>
    <source>
        <strain evidence="3">CsymbiosumLFYP84</strain>
    </source>
</reference>
<dbReference type="RefSeq" id="WP_021643363.1">
    <property type="nucleotide sequence ID" value="NZ_CACRUA010000004.1"/>
</dbReference>
<evidence type="ECO:0000313" key="3">
    <source>
        <dbReference type="EMBL" id="VYT71061.1"/>
    </source>
</evidence>
<dbReference type="AlphaFoldDB" id="A0A6N2YW42"/>
<evidence type="ECO:0000259" key="1">
    <source>
        <dbReference type="Pfam" id="PF07905"/>
    </source>
</evidence>
<feature type="domain" description="Purine catabolism PurC-like" evidence="1">
    <location>
        <begin position="7"/>
        <end position="129"/>
    </location>
</feature>
<dbReference type="Gene3D" id="1.10.10.2840">
    <property type="entry name" value="PucR C-terminal helix-turn-helix domain"/>
    <property type="match status" value="1"/>
</dbReference>
<sequence>MSITVRDIMELNLLRDSEIISGKNGLDREVTRVNFTDCPIQFNDLEYTLALKGDLYIRSLYWVKDDEKELYDTFYFYVTSGSSCCLVTNEYLPELPKHILELTDKHNYPVIKIDSNVPYGDLIRDISELLMTEQSELFFENKLNRLLYETLSTSEILEIGKYINPLFKKEYITICLNLPGLDNRQFYSLQSDLKVQYQLRLRRYQNGGYIIFNYQERAEFDAALPGLRKLFHYYCNTYSSGISGAFENAADFQQSIRQACSSLRIGIMLKQQWTYPDDLHIYNLLMAVHDNAALKNFYTMTLAPLIQYEKRYSVDLIKTIETYLTCDGDYKKTAILLKQHENTIRFRINKAKSLLGMENSHYKFIEQVSLALKARSVEKFSVNRPPNGL</sequence>
<dbReference type="InterPro" id="IPR051448">
    <property type="entry name" value="CdaR-like_regulators"/>
</dbReference>
<dbReference type="InterPro" id="IPR042070">
    <property type="entry name" value="PucR_C-HTH_sf"/>
</dbReference>
<protein>
    <submittedName>
        <fullName evidence="3">Purine catabolism regulatory protein</fullName>
    </submittedName>
</protein>
<dbReference type="PANTHER" id="PTHR33744">
    <property type="entry name" value="CARBOHYDRATE DIACID REGULATOR"/>
    <property type="match status" value="1"/>
</dbReference>
<accession>A0A6N2YW42</accession>
<organism evidence="3">
    <name type="scientific">Clostridium symbiosum</name>
    <name type="common">Bacteroides symbiosus</name>
    <dbReference type="NCBI Taxonomy" id="1512"/>
    <lineage>
        <taxon>Bacteria</taxon>
        <taxon>Bacillati</taxon>
        <taxon>Bacillota</taxon>
        <taxon>Clostridia</taxon>
        <taxon>Lachnospirales</taxon>
        <taxon>Lachnospiraceae</taxon>
        <taxon>Otoolea</taxon>
    </lineage>
</organism>
<dbReference type="EMBL" id="CACRUA010000004">
    <property type="protein sequence ID" value="VYT71061.1"/>
    <property type="molecule type" value="Genomic_DNA"/>
</dbReference>
<name>A0A6N2YW42_CLOSY</name>